<dbReference type="CDD" id="cd09272">
    <property type="entry name" value="RNase_HI_RT_Ty1"/>
    <property type="match status" value="1"/>
</dbReference>
<protein>
    <submittedName>
        <fullName evidence="1">Uncharacterized protein</fullName>
    </submittedName>
</protein>
<dbReference type="EMBL" id="JBCGBO010000006">
    <property type="protein sequence ID" value="KAK9193162.1"/>
    <property type="molecule type" value="Genomic_DNA"/>
</dbReference>
<evidence type="ECO:0000313" key="1">
    <source>
        <dbReference type="EMBL" id="KAK9193162.1"/>
    </source>
</evidence>
<accession>A0AAP0M273</accession>
<dbReference type="Proteomes" id="UP001428341">
    <property type="component" value="Unassembled WGS sequence"/>
</dbReference>
<dbReference type="PANTHER" id="PTHR11439">
    <property type="entry name" value="GAG-POL-RELATED RETROTRANSPOSON"/>
    <property type="match status" value="1"/>
</dbReference>
<organism evidence="1 2">
    <name type="scientific">Citrus x changshan-huyou</name>
    <dbReference type="NCBI Taxonomy" id="2935761"/>
    <lineage>
        <taxon>Eukaryota</taxon>
        <taxon>Viridiplantae</taxon>
        <taxon>Streptophyta</taxon>
        <taxon>Embryophyta</taxon>
        <taxon>Tracheophyta</taxon>
        <taxon>Spermatophyta</taxon>
        <taxon>Magnoliopsida</taxon>
        <taxon>eudicotyledons</taxon>
        <taxon>Gunneridae</taxon>
        <taxon>Pentapetalae</taxon>
        <taxon>rosids</taxon>
        <taxon>malvids</taxon>
        <taxon>Sapindales</taxon>
        <taxon>Rutaceae</taxon>
        <taxon>Aurantioideae</taxon>
        <taxon>Citrus</taxon>
    </lineage>
</organism>
<evidence type="ECO:0000313" key="2">
    <source>
        <dbReference type="Proteomes" id="UP001428341"/>
    </source>
</evidence>
<dbReference type="AlphaFoldDB" id="A0AAP0M273"/>
<comment type="caution">
    <text evidence="1">The sequence shown here is derived from an EMBL/GenBank/DDBJ whole genome shotgun (WGS) entry which is preliminary data.</text>
</comment>
<dbReference type="PANTHER" id="PTHR11439:SF500">
    <property type="entry name" value="RNA-DIRECTED DNA POLYMERASE"/>
    <property type="match status" value="1"/>
</dbReference>
<name>A0AAP0M273_9ROSI</name>
<sequence>MQINSFTYSDWACDRDDRKSVVGFAVYLGANLVSWSSTKQLAVSRSSTKAEYRALAHAASEGAIALAYNSVYHAKTKHVELDIHFIKDREWKKVISTLKLAFYRRHNRSIIAVEKWKLKGRSW</sequence>
<reference evidence="1 2" key="1">
    <citation type="submission" date="2024-05" db="EMBL/GenBank/DDBJ databases">
        <title>Haplotype-resolved chromosome-level genome assembly of Huyou (Citrus changshanensis).</title>
        <authorList>
            <person name="Miao C."/>
            <person name="Chen W."/>
            <person name="Wu Y."/>
            <person name="Wang L."/>
            <person name="Zhao S."/>
            <person name="Grierson D."/>
            <person name="Xu C."/>
            <person name="Chen K."/>
        </authorList>
    </citation>
    <scope>NUCLEOTIDE SEQUENCE [LARGE SCALE GENOMIC DNA]</scope>
    <source>
        <strain evidence="1">01-14</strain>
        <tissue evidence="1">Leaf</tissue>
    </source>
</reference>
<gene>
    <name evidence="1" type="ORF">WN944_003859</name>
</gene>
<keyword evidence="2" id="KW-1185">Reference proteome</keyword>
<proteinExistence type="predicted"/>